<evidence type="ECO:0000313" key="1">
    <source>
        <dbReference type="EMBL" id="CAI8924777.1"/>
    </source>
</evidence>
<proteinExistence type="predicted"/>
<evidence type="ECO:0000313" key="2">
    <source>
        <dbReference type="Proteomes" id="UP001162030"/>
    </source>
</evidence>
<reference evidence="1 2" key="1">
    <citation type="submission" date="2023-03" db="EMBL/GenBank/DDBJ databases">
        <authorList>
            <person name="Pearce D."/>
        </authorList>
    </citation>
    <scope>NUCLEOTIDE SEQUENCE [LARGE SCALE GENOMIC DNA]</scope>
    <source>
        <strain evidence="1">Msz</strain>
    </source>
</reference>
<dbReference type="Proteomes" id="UP001162030">
    <property type="component" value="Chromosome"/>
</dbReference>
<name>A0ABN8XCG8_9GAMM</name>
<protein>
    <submittedName>
        <fullName evidence="1">Uncharacterized protein</fullName>
    </submittedName>
</protein>
<sequence>MGMGMSATKTEMKAQNVKSGIGFQIVQNEKQLFLVRIKITFRAALFDVFYLALFDTLSIDGESGRLEYFDEGCELRLGHSNQRCHDTVIGYLAKFVVDHGRFLYSDLFEKQVGYQYHALASGTTLIYFFNASAVVADVMRINIVVKGRYLTD</sequence>
<dbReference type="EMBL" id="OX458333">
    <property type="protein sequence ID" value="CAI8924777.1"/>
    <property type="molecule type" value="Genomic_DNA"/>
</dbReference>
<accession>A0ABN8XCG8</accession>
<organism evidence="1 2">
    <name type="scientific">Methylocaldum szegediense</name>
    <dbReference type="NCBI Taxonomy" id="73780"/>
    <lineage>
        <taxon>Bacteria</taxon>
        <taxon>Pseudomonadati</taxon>
        <taxon>Pseudomonadota</taxon>
        <taxon>Gammaproteobacteria</taxon>
        <taxon>Methylococcales</taxon>
        <taxon>Methylococcaceae</taxon>
        <taxon>Methylocaldum</taxon>
    </lineage>
</organism>
<gene>
    <name evidence="1" type="ORF">MSZNOR_3913</name>
</gene>
<keyword evidence="2" id="KW-1185">Reference proteome</keyword>